<evidence type="ECO:0000313" key="3">
    <source>
        <dbReference type="Proteomes" id="UP000289794"/>
    </source>
</evidence>
<name>A0A4P6M2U6_9FIRM</name>
<feature type="transmembrane region" description="Helical" evidence="1">
    <location>
        <begin position="185"/>
        <end position="201"/>
    </location>
</feature>
<dbReference type="Proteomes" id="UP000289794">
    <property type="component" value="Chromosome"/>
</dbReference>
<feature type="transmembrane region" description="Helical" evidence="1">
    <location>
        <begin position="146"/>
        <end position="164"/>
    </location>
</feature>
<dbReference type="EMBL" id="CP035945">
    <property type="protein sequence ID" value="QBE98415.1"/>
    <property type="molecule type" value="Genomic_DNA"/>
</dbReference>
<keyword evidence="1" id="KW-1133">Transmembrane helix</keyword>
<protein>
    <submittedName>
        <fullName evidence="2">Uncharacterized protein</fullName>
    </submittedName>
</protein>
<evidence type="ECO:0000313" key="2">
    <source>
        <dbReference type="EMBL" id="QBE98415.1"/>
    </source>
</evidence>
<feature type="transmembrane region" description="Helical" evidence="1">
    <location>
        <begin position="119"/>
        <end position="140"/>
    </location>
</feature>
<feature type="transmembrane region" description="Helical" evidence="1">
    <location>
        <begin position="48"/>
        <end position="66"/>
    </location>
</feature>
<dbReference type="KEGG" id="bpro:PMF13cell1_03981"/>
<organism evidence="2 3">
    <name type="scientific">Blautia producta</name>
    <dbReference type="NCBI Taxonomy" id="33035"/>
    <lineage>
        <taxon>Bacteria</taxon>
        <taxon>Bacillati</taxon>
        <taxon>Bacillota</taxon>
        <taxon>Clostridia</taxon>
        <taxon>Lachnospirales</taxon>
        <taxon>Lachnospiraceae</taxon>
        <taxon>Blautia</taxon>
    </lineage>
</organism>
<proteinExistence type="predicted"/>
<sequence length="206" mass="23246">MERILSIEKEHFKNHYAGHLAAALLFCLFAPVIVGMEALNRYQAGQVLDMYFSLLGIVLLTPLFMPEQNKDIRDLLASKEYPVRNVQLLRLLQAGMCLALMNLFILFRMKLGECTFPFVTYFLCAMASCIFLGGLGIFAYGITDNLAIAYMIPVFYYICCYGAGEKYLGKFFLFSLMQGKMENKIWLGAAGILLTAAGIVIRNRKK</sequence>
<evidence type="ECO:0000256" key="1">
    <source>
        <dbReference type="SAM" id="Phobius"/>
    </source>
</evidence>
<dbReference type="RefSeq" id="WP_130181853.1">
    <property type="nucleotide sequence ID" value="NZ_CP035945.1"/>
</dbReference>
<dbReference type="AlphaFoldDB" id="A0A4P6M2U6"/>
<gene>
    <name evidence="2" type="ORF">PMF13cell1_03981</name>
</gene>
<keyword evidence="1" id="KW-0472">Membrane</keyword>
<accession>A0A4P6M2U6</accession>
<keyword evidence="1" id="KW-0812">Transmembrane</keyword>
<reference evidence="2 3" key="1">
    <citation type="submission" date="2019-01" db="EMBL/GenBank/DDBJ databases">
        <title>PMF-metabolizing Aryl O-demethylase.</title>
        <authorList>
            <person name="Kim M."/>
        </authorList>
    </citation>
    <scope>NUCLEOTIDE SEQUENCE [LARGE SCALE GENOMIC DNA]</scope>
    <source>
        <strain evidence="2 3">PMF1</strain>
    </source>
</reference>
<feature type="transmembrane region" description="Helical" evidence="1">
    <location>
        <begin position="16"/>
        <end position="36"/>
    </location>
</feature>
<feature type="transmembrane region" description="Helical" evidence="1">
    <location>
        <begin position="86"/>
        <end position="107"/>
    </location>
</feature>